<dbReference type="PANTHER" id="PTHR31069:SF32">
    <property type="entry name" value="ARGININE METABOLISM REGULATION PROTEIN II"/>
    <property type="match status" value="1"/>
</dbReference>
<dbReference type="GeneID" id="27330314"/>
<sequence>MGSPNVLKTDPRPRPPVAIPFLSGGRHRQCIPGILANPSTDPMTSPVPAAPCPRKRTKTFTGCWTCRARKLKCSEEKPTCRQCTTKGLECEGYGARLQWLAPETGVPDAHTVPAPVRTTGSSRPQPTCIIESAQIDEILTQIDTEQPLTDEAETTIVHGPFSVFAARPPATNSQNLSAEELPLFPAIPDVDLERSCDIAPSLLERDHSPSLDFDHLGYAHPLHHETSPVATPSLVGSLGDFGTALKSPTLESGFRAYYSSPYSANTSFQQNFNWSPTKESPFDEDEEDPSSSALLRSKPRSVFLSPDECFLMQHYVQKVVKIFCVVDNPKSPWRALHLPRALQSCGELGTLGATSNTRKCLLHALLSISAYSLANNLRLEGQNKDVDKWLRKALQLRYKAIAFLRDSVECDLHSKSRPKYKELLAAMLSMISIDVVSGDTGTCGVHLKGCEQLIRSARKSKTKYSGKARALHRIFFYLRTIHASTTINTEDAVHSPSEQHFNSDSSVGSDHEGVGEMEIEDDSWLDMQEDEPKDMSSCDYIYGVPQSLFVLMRKAVRVVQHVSRYRRKNPGRLYSACLARKCDEVDEEILDWPIEQELSRSPIMDREDDTSKIVQHQTRAFHGALVLYFSQNVRLMHHRHLRPYVESVLYHLEAFDTIRNGSGSGCGGILFWPAFIAASEAFDPALQARFMAWFDRAKSYGLHSLWGGNAIALEVWNKDSTNKTRITSQWRTIAEERQVELMLT</sequence>
<reference evidence="7 8" key="1">
    <citation type="submission" date="2015-01" db="EMBL/GenBank/DDBJ databases">
        <title>The Genome Sequence of Exophiala spinifera CBS89968.</title>
        <authorList>
            <consortium name="The Broad Institute Genomics Platform"/>
            <person name="Cuomo C."/>
            <person name="de Hoog S."/>
            <person name="Gorbushina A."/>
            <person name="Stielow B."/>
            <person name="Teixiera M."/>
            <person name="Abouelleil A."/>
            <person name="Chapman S.B."/>
            <person name="Priest M."/>
            <person name="Young S.K."/>
            <person name="Wortman J."/>
            <person name="Nusbaum C."/>
            <person name="Birren B."/>
        </authorList>
    </citation>
    <scope>NUCLEOTIDE SEQUENCE [LARGE SCALE GENOMIC DNA]</scope>
    <source>
        <strain evidence="7 8">CBS 89968</strain>
    </source>
</reference>
<gene>
    <name evidence="7" type="ORF">PV08_03231</name>
</gene>
<name>A0A0D2A1X8_9EURO</name>
<dbReference type="AlphaFoldDB" id="A0A0D2A1X8"/>
<dbReference type="Proteomes" id="UP000053328">
    <property type="component" value="Unassembled WGS sequence"/>
</dbReference>
<dbReference type="GO" id="GO:0000981">
    <property type="term" value="F:DNA-binding transcription factor activity, RNA polymerase II-specific"/>
    <property type="evidence" value="ECO:0007669"/>
    <property type="project" value="InterPro"/>
</dbReference>
<keyword evidence="4" id="KW-0539">Nucleus</keyword>
<keyword evidence="8" id="KW-1185">Reference proteome</keyword>
<dbReference type="InterPro" id="IPR036864">
    <property type="entry name" value="Zn2-C6_fun-type_DNA-bd_sf"/>
</dbReference>
<dbReference type="GO" id="GO:0008270">
    <property type="term" value="F:zinc ion binding"/>
    <property type="evidence" value="ECO:0007669"/>
    <property type="project" value="InterPro"/>
</dbReference>
<organism evidence="7 8">
    <name type="scientific">Exophiala spinifera</name>
    <dbReference type="NCBI Taxonomy" id="91928"/>
    <lineage>
        <taxon>Eukaryota</taxon>
        <taxon>Fungi</taxon>
        <taxon>Dikarya</taxon>
        <taxon>Ascomycota</taxon>
        <taxon>Pezizomycotina</taxon>
        <taxon>Eurotiomycetes</taxon>
        <taxon>Chaetothyriomycetidae</taxon>
        <taxon>Chaetothyriales</taxon>
        <taxon>Herpotrichiellaceae</taxon>
        <taxon>Exophiala</taxon>
    </lineage>
</organism>
<evidence type="ECO:0000256" key="1">
    <source>
        <dbReference type="ARBA" id="ARBA00023015"/>
    </source>
</evidence>
<dbReference type="Gene3D" id="4.10.240.10">
    <property type="entry name" value="Zn(2)-C6 fungal-type DNA-binding domain"/>
    <property type="match status" value="1"/>
</dbReference>
<feature type="domain" description="Zn(2)-C6 fungal-type" evidence="6">
    <location>
        <begin position="62"/>
        <end position="90"/>
    </location>
</feature>
<dbReference type="OrthoDB" id="3477330at2759"/>
<evidence type="ECO:0000256" key="4">
    <source>
        <dbReference type="ARBA" id="ARBA00023242"/>
    </source>
</evidence>
<evidence type="ECO:0000256" key="3">
    <source>
        <dbReference type="ARBA" id="ARBA00023163"/>
    </source>
</evidence>
<accession>A0A0D2A1X8</accession>
<dbReference type="CDD" id="cd00067">
    <property type="entry name" value="GAL4"/>
    <property type="match status" value="1"/>
</dbReference>
<dbReference type="InterPro" id="IPR050675">
    <property type="entry name" value="OAF3"/>
</dbReference>
<evidence type="ECO:0000259" key="6">
    <source>
        <dbReference type="PROSITE" id="PS50048"/>
    </source>
</evidence>
<dbReference type="PROSITE" id="PS50048">
    <property type="entry name" value="ZN2_CY6_FUNGAL_2"/>
    <property type="match status" value="1"/>
</dbReference>
<evidence type="ECO:0000313" key="7">
    <source>
        <dbReference type="EMBL" id="KIW18942.1"/>
    </source>
</evidence>
<protein>
    <recommendedName>
        <fullName evidence="6">Zn(2)-C6 fungal-type domain-containing protein</fullName>
    </recommendedName>
</protein>
<dbReference type="HOGENOM" id="CLU_009030_2_0_1"/>
<evidence type="ECO:0000256" key="2">
    <source>
        <dbReference type="ARBA" id="ARBA00023125"/>
    </source>
</evidence>
<dbReference type="PANTHER" id="PTHR31069">
    <property type="entry name" value="OLEATE-ACTIVATED TRANSCRIPTION FACTOR 1-RELATED"/>
    <property type="match status" value="1"/>
</dbReference>
<dbReference type="InterPro" id="IPR001138">
    <property type="entry name" value="Zn2Cys6_DnaBD"/>
</dbReference>
<evidence type="ECO:0000313" key="8">
    <source>
        <dbReference type="Proteomes" id="UP000053328"/>
    </source>
</evidence>
<dbReference type="GO" id="GO:0003677">
    <property type="term" value="F:DNA binding"/>
    <property type="evidence" value="ECO:0007669"/>
    <property type="project" value="UniProtKB-KW"/>
</dbReference>
<dbReference type="PROSITE" id="PS00463">
    <property type="entry name" value="ZN2_CY6_FUNGAL_1"/>
    <property type="match status" value="1"/>
</dbReference>
<keyword evidence="1" id="KW-0805">Transcription regulation</keyword>
<dbReference type="Pfam" id="PF11951">
    <property type="entry name" value="Fungal_trans_2"/>
    <property type="match status" value="1"/>
</dbReference>
<dbReference type="Pfam" id="PF00172">
    <property type="entry name" value="Zn_clus"/>
    <property type="match status" value="1"/>
</dbReference>
<evidence type="ECO:0000256" key="5">
    <source>
        <dbReference type="SAM" id="MobiDB-lite"/>
    </source>
</evidence>
<keyword evidence="3" id="KW-0804">Transcription</keyword>
<dbReference type="SMART" id="SM00066">
    <property type="entry name" value="GAL4"/>
    <property type="match status" value="1"/>
</dbReference>
<dbReference type="VEuPathDB" id="FungiDB:PV08_03231"/>
<dbReference type="EMBL" id="KN847493">
    <property type="protein sequence ID" value="KIW18942.1"/>
    <property type="molecule type" value="Genomic_DNA"/>
</dbReference>
<feature type="region of interest" description="Disordered" evidence="5">
    <location>
        <begin position="493"/>
        <end position="513"/>
    </location>
</feature>
<proteinExistence type="predicted"/>
<feature type="compositionally biased region" description="Polar residues" evidence="5">
    <location>
        <begin position="496"/>
        <end position="508"/>
    </location>
</feature>
<dbReference type="STRING" id="91928.A0A0D2A1X8"/>
<keyword evidence="2" id="KW-0238">DNA-binding</keyword>
<feature type="region of interest" description="Disordered" evidence="5">
    <location>
        <begin position="275"/>
        <end position="294"/>
    </location>
</feature>
<dbReference type="RefSeq" id="XP_016239158.1">
    <property type="nucleotide sequence ID" value="XM_016377588.1"/>
</dbReference>
<dbReference type="SUPFAM" id="SSF57701">
    <property type="entry name" value="Zn2/Cys6 DNA-binding domain"/>
    <property type="match status" value="1"/>
</dbReference>
<dbReference type="InterPro" id="IPR021858">
    <property type="entry name" value="Fun_TF"/>
</dbReference>